<reference evidence="3" key="1">
    <citation type="submission" date="2024-03" db="EMBL/GenBank/DDBJ databases">
        <title>WGS assembly of Saponaria officinalis var. Norfolk2.</title>
        <authorList>
            <person name="Jenkins J."/>
            <person name="Shu S."/>
            <person name="Grimwood J."/>
            <person name="Barry K."/>
            <person name="Goodstein D."/>
            <person name="Schmutz J."/>
            <person name="Leebens-Mack J."/>
            <person name="Osbourn A."/>
        </authorList>
    </citation>
    <scope>NUCLEOTIDE SEQUENCE [LARGE SCALE GENOMIC DNA]</scope>
    <source>
        <strain evidence="3">JIC</strain>
    </source>
</reference>
<sequence>MLFAYMGDLRILFIENKHKRQLLDSFSKYDTRTKSLLLTEGEGLSSDQRIQRLSRMIFLLNLLISSALTIFPLLQDYGLPVVQSLVSRHSYSDSSQELYGDDARRAAKEKTESGMKLSSSHCPVGVNSTVKKLPSVSLLASLY</sequence>
<feature type="region of interest" description="Disordered" evidence="1">
    <location>
        <begin position="97"/>
        <end position="119"/>
    </location>
</feature>
<keyword evidence="2" id="KW-0472">Membrane</keyword>
<evidence type="ECO:0000313" key="3">
    <source>
        <dbReference type="EMBL" id="KAK9669989.1"/>
    </source>
</evidence>
<dbReference type="EMBL" id="JBDFQZ010000013">
    <property type="protein sequence ID" value="KAK9669989.1"/>
    <property type="molecule type" value="Genomic_DNA"/>
</dbReference>
<dbReference type="Proteomes" id="UP001443914">
    <property type="component" value="Unassembled WGS sequence"/>
</dbReference>
<evidence type="ECO:0000313" key="4">
    <source>
        <dbReference type="Proteomes" id="UP001443914"/>
    </source>
</evidence>
<keyword evidence="2" id="KW-1133">Transmembrane helix</keyword>
<keyword evidence="4" id="KW-1185">Reference proteome</keyword>
<protein>
    <submittedName>
        <fullName evidence="3">Uncharacterized protein</fullName>
    </submittedName>
</protein>
<comment type="caution">
    <text evidence="3">The sequence shown here is derived from an EMBL/GenBank/DDBJ whole genome shotgun (WGS) entry which is preliminary data.</text>
</comment>
<keyword evidence="2" id="KW-0812">Transmembrane</keyword>
<organism evidence="3 4">
    <name type="scientific">Saponaria officinalis</name>
    <name type="common">Common soapwort</name>
    <name type="synonym">Lychnis saponaria</name>
    <dbReference type="NCBI Taxonomy" id="3572"/>
    <lineage>
        <taxon>Eukaryota</taxon>
        <taxon>Viridiplantae</taxon>
        <taxon>Streptophyta</taxon>
        <taxon>Embryophyta</taxon>
        <taxon>Tracheophyta</taxon>
        <taxon>Spermatophyta</taxon>
        <taxon>Magnoliopsida</taxon>
        <taxon>eudicotyledons</taxon>
        <taxon>Gunneridae</taxon>
        <taxon>Pentapetalae</taxon>
        <taxon>Caryophyllales</taxon>
        <taxon>Caryophyllaceae</taxon>
        <taxon>Caryophylleae</taxon>
        <taxon>Saponaria</taxon>
    </lineage>
</organism>
<evidence type="ECO:0000256" key="1">
    <source>
        <dbReference type="SAM" id="MobiDB-lite"/>
    </source>
</evidence>
<dbReference type="AlphaFoldDB" id="A0AAW1GYP4"/>
<name>A0AAW1GYP4_SAPOF</name>
<accession>A0AAW1GYP4</accession>
<gene>
    <name evidence="3" type="ORF">RND81_13G168700</name>
</gene>
<proteinExistence type="predicted"/>
<evidence type="ECO:0000256" key="2">
    <source>
        <dbReference type="SAM" id="Phobius"/>
    </source>
</evidence>
<feature type="compositionally biased region" description="Basic and acidic residues" evidence="1">
    <location>
        <begin position="101"/>
        <end position="113"/>
    </location>
</feature>
<feature type="transmembrane region" description="Helical" evidence="2">
    <location>
        <begin position="56"/>
        <end position="74"/>
    </location>
</feature>